<evidence type="ECO:0000256" key="4">
    <source>
        <dbReference type="ARBA" id="ARBA00022679"/>
    </source>
</evidence>
<dbReference type="Gene3D" id="2.40.440.10">
    <property type="entry name" value="L,D-transpeptidase catalytic domain-like"/>
    <property type="match status" value="1"/>
</dbReference>
<evidence type="ECO:0000313" key="12">
    <source>
        <dbReference type="EMBL" id="SQH24084.1"/>
    </source>
</evidence>
<dbReference type="GO" id="GO:0071972">
    <property type="term" value="F:peptidoglycan L,D-transpeptidase activity"/>
    <property type="evidence" value="ECO:0007669"/>
    <property type="project" value="TreeGrafter"/>
</dbReference>
<evidence type="ECO:0000256" key="6">
    <source>
        <dbReference type="ARBA" id="ARBA00022960"/>
    </source>
</evidence>
<feature type="domain" description="L,D-TPase catalytic" evidence="11">
    <location>
        <begin position="36"/>
        <end position="168"/>
    </location>
</feature>
<dbReference type="AlphaFoldDB" id="A0AAX2J0Y5"/>
<keyword evidence="10" id="KW-0732">Signal</keyword>
<reference evidence="12 13" key="1">
    <citation type="submission" date="2018-06" db="EMBL/GenBank/DDBJ databases">
        <authorList>
            <consortium name="Pathogen Informatics"/>
            <person name="Doyle S."/>
        </authorList>
    </citation>
    <scope>NUCLEOTIDE SEQUENCE [LARGE SCALE GENOMIC DNA]</scope>
    <source>
        <strain evidence="12 13">NCTC10529</strain>
    </source>
</reference>
<dbReference type="Proteomes" id="UP000248598">
    <property type="component" value="Chromosome 1"/>
</dbReference>
<keyword evidence="8 9" id="KW-0961">Cell wall biogenesis/degradation</keyword>
<dbReference type="GO" id="GO:0016757">
    <property type="term" value="F:glycosyltransferase activity"/>
    <property type="evidence" value="ECO:0007669"/>
    <property type="project" value="UniProtKB-KW"/>
</dbReference>
<evidence type="ECO:0000313" key="13">
    <source>
        <dbReference type="Proteomes" id="UP000248598"/>
    </source>
</evidence>
<comment type="similarity">
    <text evidence="2">Belongs to the YkuD family.</text>
</comment>
<sequence>MIMKKMMFAALACSWAWAHAAQIIPVPDVAPDAEGQYVVINVPQQRLFLYNNGRLQKVYPVAVGKAMTQTNLGEHRIGAKAFNPTWHIPLSIQRERGDGVKTVPPGPSNPLGPVFVRMGDPKLGLGIHGTSNPGSVPGVASHGCVRMKSPDALEFARTIRTGSTALVSYEMAALNQDGAGNLWLAAFKDPYRKNNLRVNALKQSIQAWVQAHGKTIAASKIDAIVKARAGKPVCLTCGTGQNRIQGDLISVAWNSGSHELTLAKGARSSVELVKDEVLPDGAEIEIDADDTSITLPQFKASSVFD</sequence>
<accession>A0AAX2J0Y5</accession>
<feature type="active site" description="Nucleophile" evidence="9">
    <location>
        <position position="144"/>
    </location>
</feature>
<evidence type="ECO:0000256" key="3">
    <source>
        <dbReference type="ARBA" id="ARBA00022676"/>
    </source>
</evidence>
<dbReference type="CDD" id="cd16913">
    <property type="entry name" value="YkuD_like"/>
    <property type="match status" value="1"/>
</dbReference>
<organism evidence="12 13">
    <name type="scientific">Kingella kingae</name>
    <dbReference type="NCBI Taxonomy" id="504"/>
    <lineage>
        <taxon>Bacteria</taxon>
        <taxon>Pseudomonadati</taxon>
        <taxon>Pseudomonadota</taxon>
        <taxon>Betaproteobacteria</taxon>
        <taxon>Neisseriales</taxon>
        <taxon>Neisseriaceae</taxon>
        <taxon>Kingella</taxon>
    </lineage>
</organism>
<evidence type="ECO:0000256" key="5">
    <source>
        <dbReference type="ARBA" id="ARBA00022801"/>
    </source>
</evidence>
<dbReference type="Pfam" id="PF03734">
    <property type="entry name" value="YkuD"/>
    <property type="match status" value="1"/>
</dbReference>
<gene>
    <name evidence="12" type="primary">ynhG</name>
    <name evidence="12" type="ORF">NCTC10529_00234</name>
</gene>
<dbReference type="EMBL" id="LS483426">
    <property type="protein sequence ID" value="SQH24084.1"/>
    <property type="molecule type" value="Genomic_DNA"/>
</dbReference>
<keyword evidence="5" id="KW-0378">Hydrolase</keyword>
<evidence type="ECO:0000259" key="11">
    <source>
        <dbReference type="PROSITE" id="PS52029"/>
    </source>
</evidence>
<keyword evidence="7 9" id="KW-0573">Peptidoglycan synthesis</keyword>
<dbReference type="EC" id="2.-.-.-" evidence="12"/>
<dbReference type="GO" id="GO:0071555">
    <property type="term" value="P:cell wall organization"/>
    <property type="evidence" value="ECO:0007669"/>
    <property type="project" value="UniProtKB-UniRule"/>
</dbReference>
<dbReference type="GO" id="GO:0008360">
    <property type="term" value="P:regulation of cell shape"/>
    <property type="evidence" value="ECO:0007669"/>
    <property type="project" value="UniProtKB-UniRule"/>
</dbReference>
<dbReference type="InterPro" id="IPR005490">
    <property type="entry name" value="LD_TPept_cat_dom"/>
</dbReference>
<name>A0AAX2J0Y5_KINKI</name>
<dbReference type="PANTHER" id="PTHR30582:SF24">
    <property type="entry name" value="L,D-TRANSPEPTIDASE ERFK_SRFK-RELATED"/>
    <property type="match status" value="1"/>
</dbReference>
<feature type="chain" id="PRO_5043757675" evidence="10">
    <location>
        <begin position="21"/>
        <end position="305"/>
    </location>
</feature>
<dbReference type="InterPro" id="IPR038063">
    <property type="entry name" value="Transpep_catalytic_dom"/>
</dbReference>
<dbReference type="GO" id="GO:0005576">
    <property type="term" value="C:extracellular region"/>
    <property type="evidence" value="ECO:0007669"/>
    <property type="project" value="TreeGrafter"/>
</dbReference>
<feature type="active site" description="Proton donor/acceptor" evidence="9">
    <location>
        <position position="128"/>
    </location>
</feature>
<dbReference type="PANTHER" id="PTHR30582">
    <property type="entry name" value="L,D-TRANSPEPTIDASE"/>
    <property type="match status" value="1"/>
</dbReference>
<keyword evidence="6 9" id="KW-0133">Cell shape</keyword>
<keyword evidence="4 12" id="KW-0808">Transferase</keyword>
<evidence type="ECO:0000256" key="1">
    <source>
        <dbReference type="ARBA" id="ARBA00004752"/>
    </source>
</evidence>
<dbReference type="PROSITE" id="PS52029">
    <property type="entry name" value="LD_TPASE"/>
    <property type="match status" value="1"/>
</dbReference>
<evidence type="ECO:0000256" key="7">
    <source>
        <dbReference type="ARBA" id="ARBA00022984"/>
    </source>
</evidence>
<proteinExistence type="inferred from homology"/>
<dbReference type="SUPFAM" id="SSF141523">
    <property type="entry name" value="L,D-transpeptidase catalytic domain-like"/>
    <property type="match status" value="1"/>
</dbReference>
<comment type="pathway">
    <text evidence="1 9">Cell wall biogenesis; peptidoglycan biosynthesis.</text>
</comment>
<evidence type="ECO:0000256" key="8">
    <source>
        <dbReference type="ARBA" id="ARBA00023316"/>
    </source>
</evidence>
<protein>
    <submittedName>
        <fullName evidence="12">Probable L,D-transpeptidase YnhG</fullName>
        <ecNumber evidence="12">2.-.-.-</ecNumber>
    </submittedName>
</protein>
<dbReference type="GO" id="GO:0018104">
    <property type="term" value="P:peptidoglycan-protein cross-linking"/>
    <property type="evidence" value="ECO:0007669"/>
    <property type="project" value="TreeGrafter"/>
</dbReference>
<keyword evidence="3" id="KW-0328">Glycosyltransferase</keyword>
<dbReference type="InterPro" id="IPR050979">
    <property type="entry name" value="LD-transpeptidase"/>
</dbReference>
<evidence type="ECO:0000256" key="2">
    <source>
        <dbReference type="ARBA" id="ARBA00005992"/>
    </source>
</evidence>
<feature type="signal peptide" evidence="10">
    <location>
        <begin position="1"/>
        <end position="20"/>
    </location>
</feature>
<evidence type="ECO:0000256" key="9">
    <source>
        <dbReference type="PROSITE-ProRule" id="PRU01373"/>
    </source>
</evidence>
<evidence type="ECO:0000256" key="10">
    <source>
        <dbReference type="SAM" id="SignalP"/>
    </source>
</evidence>